<evidence type="ECO:0000256" key="5">
    <source>
        <dbReference type="ARBA" id="ARBA00023136"/>
    </source>
</evidence>
<organism evidence="8 9">
    <name type="scientific">Lachancea fermentati</name>
    <name type="common">Zygosaccharomyces fermentati</name>
    <dbReference type="NCBI Taxonomy" id="4955"/>
    <lineage>
        <taxon>Eukaryota</taxon>
        <taxon>Fungi</taxon>
        <taxon>Dikarya</taxon>
        <taxon>Ascomycota</taxon>
        <taxon>Saccharomycotina</taxon>
        <taxon>Saccharomycetes</taxon>
        <taxon>Saccharomycetales</taxon>
        <taxon>Saccharomycetaceae</taxon>
        <taxon>Lachancea</taxon>
    </lineage>
</organism>
<dbReference type="Pfam" id="PF07690">
    <property type="entry name" value="MFS_1"/>
    <property type="match status" value="1"/>
</dbReference>
<dbReference type="GO" id="GO:0022857">
    <property type="term" value="F:transmembrane transporter activity"/>
    <property type="evidence" value="ECO:0007669"/>
    <property type="project" value="InterPro"/>
</dbReference>
<keyword evidence="5 7" id="KW-0472">Membrane</keyword>
<feature type="transmembrane region" description="Helical" evidence="7">
    <location>
        <begin position="365"/>
        <end position="382"/>
    </location>
</feature>
<reference evidence="8 9" key="1">
    <citation type="submission" date="2016-03" db="EMBL/GenBank/DDBJ databases">
        <authorList>
            <person name="Devillers H."/>
        </authorList>
    </citation>
    <scope>NUCLEOTIDE SEQUENCE [LARGE SCALE GENOMIC DNA]</scope>
    <source>
        <strain evidence="8">CBS 6772</strain>
    </source>
</reference>
<dbReference type="Proteomes" id="UP000190831">
    <property type="component" value="Chromosome H"/>
</dbReference>
<feature type="transmembrane region" description="Helical" evidence="7">
    <location>
        <begin position="193"/>
        <end position="213"/>
    </location>
</feature>
<name>A0A1G4MJ82_LACFM</name>
<comment type="similarity">
    <text evidence="6">Belongs to the major facilitator superfamily. Allantoate permease family.</text>
</comment>
<evidence type="ECO:0000256" key="3">
    <source>
        <dbReference type="ARBA" id="ARBA00022692"/>
    </source>
</evidence>
<feature type="transmembrane region" description="Helical" evidence="7">
    <location>
        <begin position="225"/>
        <end position="248"/>
    </location>
</feature>
<dbReference type="InterPro" id="IPR011701">
    <property type="entry name" value="MFS"/>
</dbReference>
<feature type="transmembrane region" description="Helical" evidence="7">
    <location>
        <begin position="106"/>
        <end position="126"/>
    </location>
</feature>
<dbReference type="SUPFAM" id="SSF103473">
    <property type="entry name" value="MFS general substrate transporter"/>
    <property type="match status" value="1"/>
</dbReference>
<evidence type="ECO:0000256" key="4">
    <source>
        <dbReference type="ARBA" id="ARBA00022989"/>
    </source>
</evidence>
<evidence type="ECO:0000256" key="2">
    <source>
        <dbReference type="ARBA" id="ARBA00022448"/>
    </source>
</evidence>
<feature type="transmembrane region" description="Helical" evidence="7">
    <location>
        <begin position="463"/>
        <end position="482"/>
    </location>
</feature>
<keyword evidence="3 7" id="KW-0812">Transmembrane</keyword>
<keyword evidence="9" id="KW-1185">Reference proteome</keyword>
<dbReference type="GO" id="GO:0016020">
    <property type="term" value="C:membrane"/>
    <property type="evidence" value="ECO:0007669"/>
    <property type="project" value="UniProtKB-SubCell"/>
</dbReference>
<evidence type="ECO:0000256" key="6">
    <source>
        <dbReference type="ARBA" id="ARBA00037968"/>
    </source>
</evidence>
<protein>
    <submittedName>
        <fullName evidence="8">LAFE_0H00276g1_1</fullName>
    </submittedName>
</protein>
<dbReference type="Gene3D" id="1.20.1250.20">
    <property type="entry name" value="MFS general substrate transporter like domains"/>
    <property type="match status" value="2"/>
</dbReference>
<dbReference type="PANTHER" id="PTHR43791:SF39">
    <property type="entry name" value="TRANSPORTER LIZ1_SEO1, PUTATIVE (AFU_ORTHOLOGUE AFUA_3G00980)-RELATED"/>
    <property type="match status" value="1"/>
</dbReference>
<keyword evidence="2" id="KW-0813">Transport</keyword>
<proteinExistence type="inferred from homology"/>
<accession>A0A1G4MJ82</accession>
<dbReference type="AlphaFoldDB" id="A0A1G4MJ82"/>
<evidence type="ECO:0000256" key="1">
    <source>
        <dbReference type="ARBA" id="ARBA00004141"/>
    </source>
</evidence>
<dbReference type="OrthoDB" id="3639251at2759"/>
<evidence type="ECO:0000256" key="7">
    <source>
        <dbReference type="SAM" id="Phobius"/>
    </source>
</evidence>
<comment type="subcellular location">
    <subcellularLocation>
        <location evidence="1">Membrane</location>
        <topology evidence="1">Multi-pass membrane protein</topology>
    </subcellularLocation>
</comment>
<dbReference type="PANTHER" id="PTHR43791">
    <property type="entry name" value="PERMEASE-RELATED"/>
    <property type="match status" value="1"/>
</dbReference>
<feature type="transmembrane region" description="Helical" evidence="7">
    <location>
        <begin position="132"/>
        <end position="149"/>
    </location>
</feature>
<dbReference type="EMBL" id="LT598491">
    <property type="protein sequence ID" value="SCW03845.1"/>
    <property type="molecule type" value="Genomic_DNA"/>
</dbReference>
<sequence length="509" mass="57414">MSGSGIIAQAPVLAKEPIDIEVTSSISQEHREHEQSSKKLGIFQPWYEPGTSSREKWLIFKLDVFILSYSCLAWFLKYLDQQNVTNAYANGMMEDMKMNSNQLSWLNTYFAIGSIVGSVPASILITHVRPNIYLPVVDFLWSLFVLLLYKCTKIEQMYALRFLCGFAESSANPCIHFLLGSFYKSSELGRRSAFFIISGVISQAISSFIMNGLDHSLDGKQGLPAWKWLFIIDFVIGMPIVVWGYFAIPQLPARGAKAFYLNEWERQRISERIEEDGRTQIDKKWNKKTICDVLGAWQPWAFTLAYSFWQLTAASYSMQFFTLYLKAKKIYTQTQINYIPDAISCVNLVTMISSGIVVDLIRRRWPVCLFVGLLLTVAFAILRSPNESVKLRFFGYILTGVYGCYTPILSGWANIACGNDPKLRAFSLSIMIAIGTAVGTPFQQYVFPSSEAPFYNSTNGFSYALGFTVLLTIWTGVGLPLIEARFTKKLTESTSSEIDSEAKGDQISM</sequence>
<feature type="transmembrane region" description="Helical" evidence="7">
    <location>
        <begin position="425"/>
        <end position="443"/>
    </location>
</feature>
<feature type="transmembrane region" description="Helical" evidence="7">
    <location>
        <begin position="394"/>
        <end position="413"/>
    </location>
</feature>
<gene>
    <name evidence="8" type="ORF">LAFE_0H00276G</name>
</gene>
<evidence type="ECO:0000313" key="9">
    <source>
        <dbReference type="Proteomes" id="UP000190831"/>
    </source>
</evidence>
<evidence type="ECO:0000313" key="8">
    <source>
        <dbReference type="EMBL" id="SCW03845.1"/>
    </source>
</evidence>
<keyword evidence="4 7" id="KW-1133">Transmembrane helix</keyword>
<dbReference type="OMA" id="WMNTYFN"/>
<dbReference type="InterPro" id="IPR036259">
    <property type="entry name" value="MFS_trans_sf"/>
</dbReference>
<dbReference type="FunFam" id="1.20.1250.20:FF:000065">
    <property type="entry name" value="Putative MFS pantothenate transporter"/>
    <property type="match status" value="1"/>
</dbReference>